<dbReference type="InterPro" id="IPR013658">
    <property type="entry name" value="SGL"/>
</dbReference>
<dbReference type="Pfam" id="PF08450">
    <property type="entry name" value="SGL"/>
    <property type="match status" value="1"/>
</dbReference>
<organism evidence="3 4">
    <name type="scientific">Legionella clemsonensis</name>
    <dbReference type="NCBI Taxonomy" id="1867846"/>
    <lineage>
        <taxon>Bacteria</taxon>
        <taxon>Pseudomonadati</taxon>
        <taxon>Pseudomonadota</taxon>
        <taxon>Gammaproteobacteria</taxon>
        <taxon>Legionellales</taxon>
        <taxon>Legionellaceae</taxon>
        <taxon>Legionella</taxon>
    </lineage>
</organism>
<dbReference type="EMBL" id="CP016397">
    <property type="protein sequence ID" value="ASQ47321.1"/>
    <property type="molecule type" value="Genomic_DNA"/>
</dbReference>
<dbReference type="SUPFAM" id="SSF63829">
    <property type="entry name" value="Calcium-dependent phosphotriesterase"/>
    <property type="match status" value="1"/>
</dbReference>
<dbReference type="Gene3D" id="2.120.10.30">
    <property type="entry name" value="TolB, C-terminal domain"/>
    <property type="match status" value="1"/>
</dbReference>
<dbReference type="Proteomes" id="UP000201728">
    <property type="component" value="Chromosome"/>
</dbReference>
<evidence type="ECO:0000259" key="2">
    <source>
        <dbReference type="Pfam" id="PF08450"/>
    </source>
</evidence>
<dbReference type="InterPro" id="IPR051262">
    <property type="entry name" value="SMP-30/CGR1_Lactonase"/>
</dbReference>
<accession>A0A222P640</accession>
<gene>
    <name evidence="3" type="ORF">clem_13975</name>
</gene>
<protein>
    <submittedName>
        <fullName evidence="3">SMP-30/Gluconolaconase/LRE-like region</fullName>
    </submittedName>
</protein>
<evidence type="ECO:0000313" key="4">
    <source>
        <dbReference type="Proteomes" id="UP000201728"/>
    </source>
</evidence>
<dbReference type="GO" id="GO:0016787">
    <property type="term" value="F:hydrolase activity"/>
    <property type="evidence" value="ECO:0007669"/>
    <property type="project" value="UniProtKB-KW"/>
</dbReference>
<keyword evidence="1" id="KW-0378">Hydrolase</keyword>
<dbReference type="PANTHER" id="PTHR47572:SF4">
    <property type="entry name" value="LACTONASE DRP35"/>
    <property type="match status" value="1"/>
</dbReference>
<dbReference type="PANTHER" id="PTHR47572">
    <property type="entry name" value="LIPOPROTEIN-RELATED"/>
    <property type="match status" value="1"/>
</dbReference>
<sequence length="295" mass="32527">MDVLNTALFLEGFQFTEGLRWHNHNLWFCDLWGNAVYCFSERGQLIEKISVDTPVGLGWLSDNSLLITSLKSRALLHYKHDSLSVYQSLAIAAPGYCHDFAVSKDDVVYLSASGFYPAHQVKPVKSNILMVLPDGKLKVAARNVGYPNGIIVTPDNTHVIVAETFAATVSLFDIDKNHTLVNQRPWVKFDDLGFQVSFDENGVPENLNRHYPDGISFDAKQNAVWVASPGKKEVLCIDANGDCLAHIKTLYSPFDCTLGGKNNEIVFIASTDGSSKNNSGYIEKATLNALSLHSS</sequence>
<dbReference type="AlphaFoldDB" id="A0A222P640"/>
<dbReference type="RefSeq" id="WP_094092070.1">
    <property type="nucleotide sequence ID" value="NZ_CP016397.1"/>
</dbReference>
<name>A0A222P640_9GAMM</name>
<dbReference type="OrthoDB" id="241638at2"/>
<dbReference type="InterPro" id="IPR011042">
    <property type="entry name" value="6-blade_b-propeller_TolB-like"/>
</dbReference>
<evidence type="ECO:0000313" key="3">
    <source>
        <dbReference type="EMBL" id="ASQ47321.1"/>
    </source>
</evidence>
<proteinExistence type="predicted"/>
<keyword evidence="4" id="KW-1185">Reference proteome</keyword>
<feature type="domain" description="SMP-30/Gluconolactonase/LRE-like region" evidence="2">
    <location>
        <begin position="15"/>
        <end position="271"/>
    </location>
</feature>
<evidence type="ECO:0000256" key="1">
    <source>
        <dbReference type="ARBA" id="ARBA00022801"/>
    </source>
</evidence>
<reference evidence="4" key="1">
    <citation type="submission" date="2016-07" db="EMBL/GenBank/DDBJ databases">
        <authorList>
            <person name="Florea S."/>
            <person name="Webb J.S."/>
            <person name="Jaromczyk J."/>
            <person name="Schardl C.L."/>
        </authorList>
    </citation>
    <scope>NUCLEOTIDE SEQUENCE [LARGE SCALE GENOMIC DNA]</scope>
    <source>
        <strain evidence="4">CDC-D5610</strain>
    </source>
</reference>
<dbReference type="KEGG" id="lcd:clem_13975"/>